<feature type="compositionally biased region" description="Low complexity" evidence="1">
    <location>
        <begin position="9"/>
        <end position="19"/>
    </location>
</feature>
<dbReference type="Proteomes" id="UP001642360">
    <property type="component" value="Unassembled WGS sequence"/>
</dbReference>
<feature type="region of interest" description="Disordered" evidence="1">
    <location>
        <begin position="395"/>
        <end position="464"/>
    </location>
</feature>
<feature type="compositionally biased region" description="Basic and acidic residues" evidence="1">
    <location>
        <begin position="408"/>
        <end position="419"/>
    </location>
</feature>
<organism evidence="2 3">
    <name type="scientific">Ilex paraguariensis</name>
    <name type="common">yerba mate</name>
    <dbReference type="NCBI Taxonomy" id="185542"/>
    <lineage>
        <taxon>Eukaryota</taxon>
        <taxon>Viridiplantae</taxon>
        <taxon>Streptophyta</taxon>
        <taxon>Embryophyta</taxon>
        <taxon>Tracheophyta</taxon>
        <taxon>Spermatophyta</taxon>
        <taxon>Magnoliopsida</taxon>
        <taxon>eudicotyledons</taxon>
        <taxon>Gunneridae</taxon>
        <taxon>Pentapetalae</taxon>
        <taxon>asterids</taxon>
        <taxon>campanulids</taxon>
        <taxon>Aquifoliales</taxon>
        <taxon>Aquifoliaceae</taxon>
        <taxon>Ilex</taxon>
    </lineage>
</organism>
<gene>
    <name evidence="2" type="ORF">ILEXP_LOCUS10518</name>
</gene>
<feature type="compositionally biased region" description="Basic and acidic residues" evidence="1">
    <location>
        <begin position="167"/>
        <end position="190"/>
    </location>
</feature>
<keyword evidence="3" id="KW-1185">Reference proteome</keyword>
<dbReference type="PANTHER" id="PTHR36005">
    <property type="entry name" value="DNA LIGASE-LIKE PROTEIN"/>
    <property type="match status" value="1"/>
</dbReference>
<accession>A0ABC8RF53</accession>
<feature type="compositionally biased region" description="Low complexity" evidence="1">
    <location>
        <begin position="679"/>
        <end position="695"/>
    </location>
</feature>
<feature type="compositionally biased region" description="Acidic residues" evidence="1">
    <location>
        <begin position="64"/>
        <end position="73"/>
    </location>
</feature>
<evidence type="ECO:0000256" key="1">
    <source>
        <dbReference type="SAM" id="MobiDB-lite"/>
    </source>
</evidence>
<sequence length="774" mass="87032">MESDDDYKSFSPPEESSPPVLYRKLKRLKKSVRTPDDPPSKSIDDLLSLPKVDFAKLEALEASETDLGFEDSNDPLRSQSLSQGFDDDSELNSGFDDLSFEENRKETKRTLEFDDLDSEFHEKRPVDETEVLEEEITEFKLEKSEKKRISEKELNENKEKKKKKKGPKVDGDDEKPKAVTSNRKREEKERKAYLQQLHAESQRLLRETRDAAFKPIPVVPKSISSVLEKIRQRKLEVSKKTSMPNNNCSIALGSGSLGEMLMDVDSDDVFIEVRGVESEDKLTSMVQGEAIACHGDVESCLNAPLVDGSRESVTRSVDENMPLKTLLDMESSICVLHEESTTPFQTPIDDTQDLFGDSQKSVGTDAVPDDQQNSPLEEVLAPSLLTMNLKFDSAPADDISSDEEDSDKENVDPHLRRLNTDYSSSKGDPVKAFVDDEAVEEDDSDNDLLRFQENEEDDDVEDSEELNDMIATEYAERPIDNERRNELHQKWLEQQDAAGTDNLLQRLNCGSKDRDATLLEDDNVEDDYDDEFIDKAEENLASTDVGRVNSRKAKQIIIQMFSDKDDAYLSDNEEEPEKRLVKQHQLVRAEEQAKLVSPAEDENSREIFGLIKKLNIVPDIKKKAKASSFFDTVLRGGNSNSSSKSSFLGRASNHPLPLSHKQRSSMVRSFIFGRDDSNSRSSISMSGDSSDMTSMEIQPTRKVTSKFSYSQTKSRNQHTNASAGTALGTSLLEILKQSSMQSNICNQDSMVGLTETAFSAFKIPKKPIKIEGRS</sequence>
<proteinExistence type="predicted"/>
<dbReference type="EMBL" id="CAUOFW020001256">
    <property type="protein sequence ID" value="CAK9142826.1"/>
    <property type="molecule type" value="Genomic_DNA"/>
</dbReference>
<name>A0ABC8RF53_9AQUA</name>
<feature type="region of interest" description="Disordered" evidence="1">
    <location>
        <begin position="676"/>
        <end position="704"/>
    </location>
</feature>
<evidence type="ECO:0000313" key="3">
    <source>
        <dbReference type="Proteomes" id="UP001642360"/>
    </source>
</evidence>
<dbReference type="AlphaFoldDB" id="A0ABC8RF53"/>
<dbReference type="PANTHER" id="PTHR36005:SF1">
    <property type="entry name" value="DNA LIGASE-LIKE PROTEIN"/>
    <property type="match status" value="1"/>
</dbReference>
<evidence type="ECO:0000313" key="2">
    <source>
        <dbReference type="EMBL" id="CAK9142826.1"/>
    </source>
</evidence>
<feature type="region of interest" description="Disordered" evidence="1">
    <location>
        <begin position="638"/>
        <end position="662"/>
    </location>
</feature>
<feature type="compositionally biased region" description="Basic and acidic residues" evidence="1">
    <location>
        <begin position="137"/>
        <end position="159"/>
    </location>
</feature>
<protein>
    <submittedName>
        <fullName evidence="2">Uncharacterized protein</fullName>
    </submittedName>
</protein>
<feature type="region of interest" description="Disordered" evidence="1">
    <location>
        <begin position="64"/>
        <end position="190"/>
    </location>
</feature>
<feature type="compositionally biased region" description="Acidic residues" evidence="1">
    <location>
        <begin position="435"/>
        <end position="446"/>
    </location>
</feature>
<feature type="compositionally biased region" description="Basic and acidic residues" evidence="1">
    <location>
        <begin position="101"/>
        <end position="127"/>
    </location>
</feature>
<feature type="region of interest" description="Disordered" evidence="1">
    <location>
        <begin position="343"/>
        <end position="374"/>
    </location>
</feature>
<reference evidence="2 3" key="1">
    <citation type="submission" date="2024-02" db="EMBL/GenBank/DDBJ databases">
        <authorList>
            <person name="Vignale AGUSTIN F."/>
            <person name="Sosa J E."/>
            <person name="Modenutti C."/>
        </authorList>
    </citation>
    <scope>NUCLEOTIDE SEQUENCE [LARGE SCALE GENOMIC DNA]</scope>
</reference>
<feature type="compositionally biased region" description="Acidic residues" evidence="1">
    <location>
        <begin position="454"/>
        <end position="464"/>
    </location>
</feature>
<comment type="caution">
    <text evidence="2">The sequence shown here is derived from an EMBL/GenBank/DDBJ whole genome shotgun (WGS) entry which is preliminary data.</text>
</comment>
<feature type="region of interest" description="Disordered" evidence="1">
    <location>
        <begin position="1"/>
        <end position="22"/>
    </location>
</feature>